<feature type="binding site" evidence="4">
    <location>
        <position position="177"/>
    </location>
    <ligand>
        <name>Zn(2+)</name>
        <dbReference type="ChEBI" id="CHEBI:29105"/>
    </ligand>
</feature>
<name>A0ABV2IT20_9BURK</name>
<dbReference type="Gene3D" id="3.30.1600.10">
    <property type="entry name" value="SIR2/SIRT2 'Small Domain"/>
    <property type="match status" value="1"/>
</dbReference>
<dbReference type="Gene3D" id="3.40.50.1220">
    <property type="entry name" value="TPP-binding domain"/>
    <property type="match status" value="1"/>
</dbReference>
<feature type="binding site" evidence="4">
    <location>
        <position position="146"/>
    </location>
    <ligand>
        <name>Zn(2+)</name>
        <dbReference type="ChEBI" id="CHEBI:29105"/>
    </ligand>
</feature>
<dbReference type="PANTHER" id="PTHR11085">
    <property type="entry name" value="NAD-DEPENDENT PROTEIN DEACYLASE SIRTUIN-5, MITOCHONDRIAL-RELATED"/>
    <property type="match status" value="1"/>
</dbReference>
<accession>A0ABV2IT20</accession>
<keyword evidence="4" id="KW-0862">Zinc</keyword>
<feature type="binding site" evidence="4">
    <location>
        <position position="174"/>
    </location>
    <ligand>
        <name>Zn(2+)</name>
        <dbReference type="ChEBI" id="CHEBI:29105"/>
    </ligand>
</feature>
<feature type="binding site" evidence="4">
    <location>
        <position position="142"/>
    </location>
    <ligand>
        <name>Zn(2+)</name>
        <dbReference type="ChEBI" id="CHEBI:29105"/>
    </ligand>
</feature>
<feature type="active site" description="Proton acceptor" evidence="4">
    <location>
        <position position="134"/>
    </location>
</feature>
<dbReference type="InterPro" id="IPR029035">
    <property type="entry name" value="DHS-like_NAD/FAD-binding_dom"/>
</dbReference>
<dbReference type="PROSITE" id="PS50305">
    <property type="entry name" value="SIRTUIN"/>
    <property type="match status" value="1"/>
</dbReference>
<organism evidence="6 7">
    <name type="scientific">Sphaerotilus sulfidivorans</name>
    <dbReference type="NCBI Taxonomy" id="639200"/>
    <lineage>
        <taxon>Bacteria</taxon>
        <taxon>Pseudomonadati</taxon>
        <taxon>Pseudomonadota</taxon>
        <taxon>Betaproteobacteria</taxon>
        <taxon>Burkholderiales</taxon>
        <taxon>Sphaerotilaceae</taxon>
        <taxon>Sphaerotilus</taxon>
    </lineage>
</organism>
<dbReference type="PANTHER" id="PTHR11085:SF4">
    <property type="entry name" value="NAD-DEPENDENT PROTEIN DEACYLASE"/>
    <property type="match status" value="1"/>
</dbReference>
<feature type="domain" description="Deacetylase sirtuin-type" evidence="5">
    <location>
        <begin position="4"/>
        <end position="285"/>
    </location>
</feature>
<dbReference type="SUPFAM" id="SSF52467">
    <property type="entry name" value="DHS-like NAD/FAD-binding domain"/>
    <property type="match status" value="1"/>
</dbReference>
<evidence type="ECO:0000313" key="7">
    <source>
        <dbReference type="Proteomes" id="UP001549111"/>
    </source>
</evidence>
<reference evidence="6 7" key="1">
    <citation type="submission" date="2024-06" db="EMBL/GenBank/DDBJ databases">
        <title>Genomic Encyclopedia of Type Strains, Phase IV (KMG-IV): sequencing the most valuable type-strain genomes for metagenomic binning, comparative biology and taxonomic classification.</title>
        <authorList>
            <person name="Goeker M."/>
        </authorList>
    </citation>
    <scope>NUCLEOTIDE SEQUENCE [LARGE SCALE GENOMIC DNA]</scope>
    <source>
        <strain evidence="6 7">D-501</strain>
    </source>
</reference>
<dbReference type="EMBL" id="JBEPLS010000035">
    <property type="protein sequence ID" value="MET3606105.1"/>
    <property type="molecule type" value="Genomic_DNA"/>
</dbReference>
<evidence type="ECO:0000256" key="4">
    <source>
        <dbReference type="PROSITE-ProRule" id="PRU00236"/>
    </source>
</evidence>
<keyword evidence="2" id="KW-0808">Transferase</keyword>
<dbReference type="Pfam" id="PF02146">
    <property type="entry name" value="SIR2"/>
    <property type="match status" value="1"/>
</dbReference>
<dbReference type="InterPro" id="IPR050134">
    <property type="entry name" value="NAD-dep_sirtuin_deacylases"/>
</dbReference>
<keyword evidence="7" id="KW-1185">Reference proteome</keyword>
<evidence type="ECO:0000256" key="1">
    <source>
        <dbReference type="ARBA" id="ARBA00012928"/>
    </source>
</evidence>
<evidence type="ECO:0000259" key="5">
    <source>
        <dbReference type="PROSITE" id="PS50305"/>
    </source>
</evidence>
<evidence type="ECO:0000256" key="2">
    <source>
        <dbReference type="ARBA" id="ARBA00022679"/>
    </source>
</evidence>
<comment type="caution">
    <text evidence="6">The sequence shown here is derived from an EMBL/GenBank/DDBJ whole genome shotgun (WGS) entry which is preliminary data.</text>
</comment>
<dbReference type="EC" id="2.3.1.286" evidence="1"/>
<keyword evidence="3" id="KW-0520">NAD</keyword>
<evidence type="ECO:0000313" key="6">
    <source>
        <dbReference type="EMBL" id="MET3606105.1"/>
    </source>
</evidence>
<dbReference type="InterPro" id="IPR003000">
    <property type="entry name" value="Sirtuin"/>
</dbReference>
<dbReference type="RefSeq" id="WP_180693090.1">
    <property type="nucleotide sequence ID" value="NZ_CP035707.1"/>
</dbReference>
<proteinExistence type="predicted"/>
<protein>
    <recommendedName>
        <fullName evidence="1">protein acetyllysine N-acetyltransferase</fullName>
        <ecNumber evidence="1">2.3.1.286</ecNumber>
    </recommendedName>
</protein>
<gene>
    <name evidence="6" type="ORF">ABIC99_003940</name>
</gene>
<dbReference type="InterPro" id="IPR026590">
    <property type="entry name" value="Ssirtuin_cat_dom"/>
</dbReference>
<sequence length="285" mass="31213">MSGADLLLPLIDEVAQQIQAAEALVVAAGAGLGVDSGLPDFRGSRGFWQAYPALGRQRLRFQDIANPAAFRRDARVAWGFYGHRLALYRQTVPHEGFALLKQWMAARALGGRVFTSNVDGQFQRAGLPDVHECHGSIHLLQCSRPCSARVWSADSFQPEVDEAQCRLTSELPRCPDCGAVARPAILMFDDDAWVEAPFERQADALDDWLAQVRGRRLVVLEIGAGSAIVSVRSFAQRLARVPGVRWIRLNPDGSRLPPGHGPSLPGGALELLRRIHERMPDPTSA</sequence>
<evidence type="ECO:0000256" key="3">
    <source>
        <dbReference type="ARBA" id="ARBA00023027"/>
    </source>
</evidence>
<keyword evidence="4" id="KW-0479">Metal-binding</keyword>
<dbReference type="Proteomes" id="UP001549111">
    <property type="component" value="Unassembled WGS sequence"/>
</dbReference>
<dbReference type="InterPro" id="IPR026591">
    <property type="entry name" value="Sirtuin_cat_small_dom_sf"/>
</dbReference>